<accession>A0ABS1JEF4</accession>
<evidence type="ECO:0000313" key="3">
    <source>
        <dbReference type="EMBL" id="MBL0388623.1"/>
    </source>
</evidence>
<dbReference type="InterPro" id="IPR001466">
    <property type="entry name" value="Beta-lactam-related"/>
</dbReference>
<protein>
    <submittedName>
        <fullName evidence="3">Beta-lactamase family protein</fullName>
    </submittedName>
</protein>
<name>A0ABS1JEF4_9BACL</name>
<comment type="caution">
    <text evidence="3">The sequence shown here is derived from an EMBL/GenBank/DDBJ whole genome shotgun (WGS) entry which is preliminary data.</text>
</comment>
<dbReference type="Pfam" id="PF00144">
    <property type="entry name" value="Beta-lactamase"/>
    <property type="match status" value="1"/>
</dbReference>
<evidence type="ECO:0000256" key="1">
    <source>
        <dbReference type="ARBA" id="ARBA00022801"/>
    </source>
</evidence>
<sequence length="355" mass="38705">MRSRVLDVVEQGLADSLFAGAVVHVSRVTSEGCEVLVEAARGYAEVTPRRRPMTVDAVFDIASLTKVIATLPAVLRSVQEGRLEVDRPVLPGHGISVHHLLTHTSGLPAWKPFYLWRQGKADYRTRIEAETLVYEPGTRALYSDLGMILLGFVLEDIWQKPLEDIAREQAFGVLGMVDTGYHPAGKNVVATEVGNAIERTMCRDYATDAEIERFPWRAQTICGAVNDGNCHYGLSGVSGHAGLFSTVADVARYAQMWAAGGRGFLTPELVQLATTNHTAGLGLSRGLGWEMGVWAGETFLPHVFGHTGFTGTAVWVDPVSGLVVVSLTNRLHPTPSDLAVWRRNLHAAVFSEEDY</sequence>
<evidence type="ECO:0000313" key="4">
    <source>
        <dbReference type="Proteomes" id="UP000602284"/>
    </source>
</evidence>
<dbReference type="PANTHER" id="PTHR43283">
    <property type="entry name" value="BETA-LACTAMASE-RELATED"/>
    <property type="match status" value="1"/>
</dbReference>
<proteinExistence type="predicted"/>
<organism evidence="3 4">
    <name type="scientific">Tumebacillus amylolyticus</name>
    <dbReference type="NCBI Taxonomy" id="2801339"/>
    <lineage>
        <taxon>Bacteria</taxon>
        <taxon>Bacillati</taxon>
        <taxon>Bacillota</taxon>
        <taxon>Bacilli</taxon>
        <taxon>Bacillales</taxon>
        <taxon>Alicyclobacillaceae</taxon>
        <taxon>Tumebacillus</taxon>
    </lineage>
</organism>
<dbReference type="EMBL" id="JAEQNB010000006">
    <property type="protein sequence ID" value="MBL0388623.1"/>
    <property type="molecule type" value="Genomic_DNA"/>
</dbReference>
<feature type="domain" description="Beta-lactamase-related" evidence="2">
    <location>
        <begin position="9"/>
        <end position="347"/>
    </location>
</feature>
<dbReference type="InterPro" id="IPR050789">
    <property type="entry name" value="Diverse_Enzym_Activities"/>
</dbReference>
<dbReference type="Proteomes" id="UP000602284">
    <property type="component" value="Unassembled WGS sequence"/>
</dbReference>
<dbReference type="SUPFAM" id="SSF56601">
    <property type="entry name" value="beta-lactamase/transpeptidase-like"/>
    <property type="match status" value="1"/>
</dbReference>
<dbReference type="PANTHER" id="PTHR43283:SF11">
    <property type="entry name" value="BETA-LACTAMASE-RELATED DOMAIN-CONTAINING PROTEIN"/>
    <property type="match status" value="1"/>
</dbReference>
<dbReference type="InterPro" id="IPR012338">
    <property type="entry name" value="Beta-lactam/transpept-like"/>
</dbReference>
<keyword evidence="4" id="KW-1185">Reference proteome</keyword>
<gene>
    <name evidence="3" type="ORF">JJB07_18620</name>
</gene>
<keyword evidence="1" id="KW-0378">Hydrolase</keyword>
<dbReference type="RefSeq" id="WP_201637579.1">
    <property type="nucleotide sequence ID" value="NZ_JAEQNB010000006.1"/>
</dbReference>
<evidence type="ECO:0000259" key="2">
    <source>
        <dbReference type="Pfam" id="PF00144"/>
    </source>
</evidence>
<dbReference type="Gene3D" id="3.40.710.10">
    <property type="entry name" value="DD-peptidase/beta-lactamase superfamily"/>
    <property type="match status" value="1"/>
</dbReference>
<reference evidence="3 4" key="1">
    <citation type="submission" date="2021-01" db="EMBL/GenBank/DDBJ databases">
        <title>Tumebacillus sp. strain ITR2 16S ribosomal RNA gene Genome sequencing and assembly.</title>
        <authorList>
            <person name="Kang M."/>
        </authorList>
    </citation>
    <scope>NUCLEOTIDE SEQUENCE [LARGE SCALE GENOMIC DNA]</scope>
    <source>
        <strain evidence="3 4">ITR2</strain>
    </source>
</reference>